<keyword evidence="3" id="KW-0547">Nucleotide-binding</keyword>
<feature type="region of interest" description="Disordered" evidence="6">
    <location>
        <begin position="28"/>
        <end position="69"/>
    </location>
</feature>
<dbReference type="GO" id="GO:0004674">
    <property type="term" value="F:protein serine/threonine kinase activity"/>
    <property type="evidence" value="ECO:0007669"/>
    <property type="project" value="UniProtKB-EC"/>
</dbReference>
<proteinExistence type="predicted"/>
<evidence type="ECO:0000259" key="7">
    <source>
        <dbReference type="PROSITE" id="PS50011"/>
    </source>
</evidence>
<dbReference type="EC" id="2.7.11.1" evidence="1"/>
<evidence type="ECO:0000256" key="5">
    <source>
        <dbReference type="ARBA" id="ARBA00022840"/>
    </source>
</evidence>
<dbReference type="PANTHER" id="PTHR43671:SF13">
    <property type="entry name" value="SERINE_THREONINE-PROTEIN KINASE NEK2"/>
    <property type="match status" value="1"/>
</dbReference>
<keyword evidence="5" id="KW-0067">ATP-binding</keyword>
<dbReference type="PROSITE" id="PS00108">
    <property type="entry name" value="PROTEIN_KINASE_ST"/>
    <property type="match status" value="1"/>
</dbReference>
<feature type="compositionally biased region" description="Polar residues" evidence="6">
    <location>
        <begin position="52"/>
        <end position="69"/>
    </location>
</feature>
<sequence>MPHHLRNGRQPTYGAFFEHFDDFPEPAGHVPDVSVGTPLASSQVSPPALPPRNNQRQSSAEGVATVRSTRPAASSFYTVTTDKDPKRFPARPESFAKEYEVIRKLNWTNGNALFLVRDRVDGKLFIIKQVHGKLRSGKFPISPHETNMLDALREHPGMLTMVDHFCDTDVPGRPLHNIVCEFADVGDIANLTMYSKSRGQRIPESFVLHFTASMINALAFMHYGVTSYTSWNGRRRRATTHRPVVHRDLKLHNVFLKWNPTAKTEGGLPDVVIGDLGLASYDDHTNKGAVGTNIYMPPEVLSYIDAEVKYPHLKGTAGICSKAGDMWGFGMILYELLALQRYEPDLGNTIQAVFDASTVSKHKEILELLERCLAKQPQLRPRADKLQKYATRFNKRVKSWHRNGNRLTEDFWPEAAYMDQVMNAGDRKHTMLPGSDMFSLRRHPGRTGVPRRLRNLSDGQRFSSLMQSLEGQFADFSGHWARERPAEE</sequence>
<keyword evidence="9" id="KW-1185">Reference proteome</keyword>
<gene>
    <name evidence="8" type="ORF">LECACI_7A009998</name>
</gene>
<evidence type="ECO:0000256" key="6">
    <source>
        <dbReference type="SAM" id="MobiDB-lite"/>
    </source>
</evidence>
<evidence type="ECO:0000256" key="1">
    <source>
        <dbReference type="ARBA" id="ARBA00012513"/>
    </source>
</evidence>
<evidence type="ECO:0000256" key="2">
    <source>
        <dbReference type="ARBA" id="ARBA00022679"/>
    </source>
</evidence>
<name>A0AAI9EG21_9PEZI</name>
<organism evidence="8 9">
    <name type="scientific">Lecanosticta acicola</name>
    <dbReference type="NCBI Taxonomy" id="111012"/>
    <lineage>
        <taxon>Eukaryota</taxon>
        <taxon>Fungi</taxon>
        <taxon>Dikarya</taxon>
        <taxon>Ascomycota</taxon>
        <taxon>Pezizomycotina</taxon>
        <taxon>Dothideomycetes</taxon>
        <taxon>Dothideomycetidae</taxon>
        <taxon>Mycosphaerellales</taxon>
        <taxon>Mycosphaerellaceae</taxon>
        <taxon>Lecanosticta</taxon>
    </lineage>
</organism>
<keyword evidence="2" id="KW-0808">Transferase</keyword>
<dbReference type="SMART" id="SM00220">
    <property type="entry name" value="S_TKc"/>
    <property type="match status" value="1"/>
</dbReference>
<dbReference type="Gene3D" id="1.10.510.10">
    <property type="entry name" value="Transferase(Phosphotransferase) domain 1"/>
    <property type="match status" value="1"/>
</dbReference>
<dbReference type="SUPFAM" id="SSF56112">
    <property type="entry name" value="Protein kinase-like (PK-like)"/>
    <property type="match status" value="1"/>
</dbReference>
<evidence type="ECO:0000313" key="8">
    <source>
        <dbReference type="EMBL" id="CAK4034840.1"/>
    </source>
</evidence>
<dbReference type="PROSITE" id="PS50011">
    <property type="entry name" value="PROTEIN_KINASE_DOM"/>
    <property type="match status" value="1"/>
</dbReference>
<dbReference type="InterPro" id="IPR050660">
    <property type="entry name" value="NEK_Ser/Thr_kinase"/>
</dbReference>
<feature type="domain" description="Protein kinase" evidence="7">
    <location>
        <begin position="99"/>
        <end position="393"/>
    </location>
</feature>
<evidence type="ECO:0000256" key="4">
    <source>
        <dbReference type="ARBA" id="ARBA00022777"/>
    </source>
</evidence>
<dbReference type="InterPro" id="IPR000719">
    <property type="entry name" value="Prot_kinase_dom"/>
</dbReference>
<dbReference type="AlphaFoldDB" id="A0AAI9EG21"/>
<dbReference type="PANTHER" id="PTHR43671">
    <property type="entry name" value="SERINE/THREONINE-PROTEIN KINASE NEK"/>
    <property type="match status" value="1"/>
</dbReference>
<dbReference type="InterPro" id="IPR011009">
    <property type="entry name" value="Kinase-like_dom_sf"/>
</dbReference>
<dbReference type="Proteomes" id="UP001296104">
    <property type="component" value="Unassembled WGS sequence"/>
</dbReference>
<dbReference type="Pfam" id="PF00069">
    <property type="entry name" value="Pkinase"/>
    <property type="match status" value="1"/>
</dbReference>
<dbReference type="EMBL" id="CAVMBE010000140">
    <property type="protein sequence ID" value="CAK4034840.1"/>
    <property type="molecule type" value="Genomic_DNA"/>
</dbReference>
<keyword evidence="4" id="KW-0418">Kinase</keyword>
<protein>
    <recommendedName>
        <fullName evidence="1">non-specific serine/threonine protein kinase</fullName>
        <ecNumber evidence="1">2.7.11.1</ecNumber>
    </recommendedName>
</protein>
<dbReference type="InterPro" id="IPR008271">
    <property type="entry name" value="Ser/Thr_kinase_AS"/>
</dbReference>
<dbReference type="GO" id="GO:0005524">
    <property type="term" value="F:ATP binding"/>
    <property type="evidence" value="ECO:0007669"/>
    <property type="project" value="UniProtKB-KW"/>
</dbReference>
<evidence type="ECO:0000313" key="9">
    <source>
        <dbReference type="Proteomes" id="UP001296104"/>
    </source>
</evidence>
<comment type="caution">
    <text evidence="8">The sequence shown here is derived from an EMBL/GenBank/DDBJ whole genome shotgun (WGS) entry which is preliminary data.</text>
</comment>
<evidence type="ECO:0000256" key="3">
    <source>
        <dbReference type="ARBA" id="ARBA00022741"/>
    </source>
</evidence>
<reference evidence="8" key="1">
    <citation type="submission" date="2023-11" db="EMBL/GenBank/DDBJ databases">
        <authorList>
            <person name="Alioto T."/>
            <person name="Alioto T."/>
            <person name="Gomez Garrido J."/>
        </authorList>
    </citation>
    <scope>NUCLEOTIDE SEQUENCE</scope>
</reference>
<accession>A0AAI9EG21</accession>